<dbReference type="EMBL" id="CAEMXZ010000063">
    <property type="protein sequence ID" value="CAB4323684.1"/>
    <property type="molecule type" value="Genomic_DNA"/>
</dbReference>
<dbReference type="AlphaFoldDB" id="A0A6J5YBV6"/>
<dbReference type="SUPFAM" id="SSF51735">
    <property type="entry name" value="NAD(P)-binding Rossmann-fold domains"/>
    <property type="match status" value="1"/>
</dbReference>
<evidence type="ECO:0000313" key="5">
    <source>
        <dbReference type="EMBL" id="CAB4323684.1"/>
    </source>
</evidence>
<evidence type="ECO:0000256" key="2">
    <source>
        <dbReference type="ARBA" id="ARBA00022857"/>
    </source>
</evidence>
<dbReference type="PRINTS" id="PR00081">
    <property type="entry name" value="GDHRDH"/>
</dbReference>
<dbReference type="InterPro" id="IPR036291">
    <property type="entry name" value="NAD(P)-bd_dom_sf"/>
</dbReference>
<dbReference type="PANTHER" id="PTHR43618">
    <property type="entry name" value="7-ALPHA-HYDROXYSTEROID DEHYDROGENASE"/>
    <property type="match status" value="1"/>
</dbReference>
<dbReference type="GO" id="GO:0016491">
    <property type="term" value="F:oxidoreductase activity"/>
    <property type="evidence" value="ECO:0007669"/>
    <property type="project" value="UniProtKB-KW"/>
</dbReference>
<keyword evidence="3" id="KW-0560">Oxidoreductase</keyword>
<evidence type="ECO:0000256" key="1">
    <source>
        <dbReference type="ARBA" id="ARBA00006484"/>
    </source>
</evidence>
<reference evidence="5" key="1">
    <citation type="submission" date="2020-05" db="EMBL/GenBank/DDBJ databases">
        <authorList>
            <person name="Chiriac C."/>
            <person name="Salcher M."/>
            <person name="Ghai R."/>
            <person name="Kavagutti S V."/>
        </authorList>
    </citation>
    <scope>NUCLEOTIDE SEQUENCE</scope>
</reference>
<dbReference type="EMBL" id="CAFBNC010000003">
    <property type="protein sequence ID" value="CAB4921768.1"/>
    <property type="molecule type" value="Genomic_DNA"/>
</dbReference>
<comment type="similarity">
    <text evidence="1">Belongs to the short-chain dehydrogenases/reductases (SDR) family.</text>
</comment>
<dbReference type="InterPro" id="IPR057326">
    <property type="entry name" value="KR_dom"/>
</dbReference>
<dbReference type="CDD" id="cd05233">
    <property type="entry name" value="SDR_c"/>
    <property type="match status" value="1"/>
</dbReference>
<protein>
    <submittedName>
        <fullName evidence="5">Unannotated protein</fullName>
    </submittedName>
</protein>
<dbReference type="InterPro" id="IPR052178">
    <property type="entry name" value="Sec_Metab_Biosynth_SDR"/>
</dbReference>
<proteinExistence type="inferred from homology"/>
<keyword evidence="2" id="KW-0521">NADP</keyword>
<evidence type="ECO:0000259" key="4">
    <source>
        <dbReference type="SMART" id="SM00822"/>
    </source>
</evidence>
<organism evidence="5">
    <name type="scientific">freshwater metagenome</name>
    <dbReference type="NCBI Taxonomy" id="449393"/>
    <lineage>
        <taxon>unclassified sequences</taxon>
        <taxon>metagenomes</taxon>
        <taxon>ecological metagenomes</taxon>
    </lineage>
</organism>
<dbReference type="PRINTS" id="PR00080">
    <property type="entry name" value="SDRFAMILY"/>
</dbReference>
<dbReference type="FunFam" id="3.40.50.720:FF:000084">
    <property type="entry name" value="Short-chain dehydrogenase reductase"/>
    <property type="match status" value="1"/>
</dbReference>
<dbReference type="Pfam" id="PF13561">
    <property type="entry name" value="adh_short_C2"/>
    <property type="match status" value="1"/>
</dbReference>
<evidence type="ECO:0000256" key="3">
    <source>
        <dbReference type="ARBA" id="ARBA00023002"/>
    </source>
</evidence>
<dbReference type="InterPro" id="IPR002347">
    <property type="entry name" value="SDR_fam"/>
</dbReference>
<evidence type="ECO:0000313" key="6">
    <source>
        <dbReference type="EMBL" id="CAB4921768.1"/>
    </source>
</evidence>
<dbReference type="PANTHER" id="PTHR43618:SF8">
    <property type="entry name" value="7ALPHA-HYDROXYSTEROID DEHYDROGENASE"/>
    <property type="match status" value="1"/>
</dbReference>
<name>A0A6J5YBV6_9ZZZZ</name>
<accession>A0A6J5YBV6</accession>
<sequence>MSILDRFRLDGQVAIITGAGRGIGAASARVLAEAGADIAITSRSADQLEEVAEIARGFGRRAFVMPGNVNDLDFLADFAAATIEALGRIDIVVNNAGGSPPAALADITAKSFEDSFHFNVTTALVLTQACVPQLVANRGCVVNISSMAGRTAARGLTQYGVAKAAMTHMTRYLATDLNPKVRVNAIAVGSTATSALETILTVPEIRDAMVEATPLRFIAEPEDIALGVLYLASSAARYVTGKIIEIDGGTESSTFELPIPDL</sequence>
<feature type="domain" description="Ketoreductase" evidence="4">
    <location>
        <begin position="12"/>
        <end position="189"/>
    </location>
</feature>
<dbReference type="SMART" id="SM00822">
    <property type="entry name" value="PKS_KR"/>
    <property type="match status" value="1"/>
</dbReference>
<dbReference type="Gene3D" id="3.40.50.720">
    <property type="entry name" value="NAD(P)-binding Rossmann-like Domain"/>
    <property type="match status" value="1"/>
</dbReference>
<gene>
    <name evidence="5" type="ORF">UFOPK1392_01441</name>
    <name evidence="6" type="ORF">UFOPK3733_00111</name>
</gene>